<evidence type="ECO:0000313" key="1">
    <source>
        <dbReference type="EMBL" id="KAL0941929.1"/>
    </source>
</evidence>
<keyword evidence="2" id="KW-1185">Reference proteome</keyword>
<sequence>NVDDFASDYGSIASSTTSISSSILEYRNENGRTYHKYKDGKYNYPNDETENDRLDLQHNLFLLTFDNRLGTAPPNTIGSRVKRVLDVGTGTGIWAIEFGDEHPEAERIEVLGVDLSAIQPQFVPPNVKFEIDDIEEPWLFKHPFDYIHSRIMTSSIGDWRGYLQKCYDGLAPGGYLELNEIDVFPTSDDGTLTEDLALSRCMRLLGDAMAKIGRAFQSIPELRDIMIEIGFRDVTLNRFKWPSNTWPRHAKYKELGLWNNENQISGFEGYTMAPFTRIHGWTSKEVQVFLIDVRKDINNRNIHAYWPIYSLWGRKPTEEEARQGL</sequence>
<organism evidence="1 2">
    <name type="scientific">Colletotrichum truncatum</name>
    <name type="common">Anthracnose fungus</name>
    <name type="synonym">Colletotrichum capsici</name>
    <dbReference type="NCBI Taxonomy" id="5467"/>
    <lineage>
        <taxon>Eukaryota</taxon>
        <taxon>Fungi</taxon>
        <taxon>Dikarya</taxon>
        <taxon>Ascomycota</taxon>
        <taxon>Pezizomycotina</taxon>
        <taxon>Sordariomycetes</taxon>
        <taxon>Hypocreomycetidae</taxon>
        <taxon>Glomerellales</taxon>
        <taxon>Glomerellaceae</taxon>
        <taxon>Colletotrichum</taxon>
        <taxon>Colletotrichum truncatum species complex</taxon>
    </lineage>
</organism>
<proteinExistence type="predicted"/>
<reference evidence="1 2" key="1">
    <citation type="journal article" date="2020" name="Phytopathology">
        <title>Genome Sequence Resources of Colletotrichum truncatum, C. plurivorum, C. musicola, and C. sojae: Four Species Pathogenic to Soybean (Glycine max).</title>
        <authorList>
            <person name="Rogerio F."/>
            <person name="Boufleur T.R."/>
            <person name="Ciampi-Guillardi M."/>
            <person name="Sukno S.A."/>
            <person name="Thon M.R."/>
            <person name="Massola Junior N.S."/>
            <person name="Baroncelli R."/>
        </authorList>
    </citation>
    <scope>NUCLEOTIDE SEQUENCE [LARGE SCALE GENOMIC DNA]</scope>
    <source>
        <strain evidence="1 2">CMES1059</strain>
    </source>
</reference>
<gene>
    <name evidence="1" type="ORF">CTRU02_204692</name>
</gene>
<dbReference type="Proteomes" id="UP000805649">
    <property type="component" value="Unassembled WGS sequence"/>
</dbReference>
<evidence type="ECO:0000313" key="2">
    <source>
        <dbReference type="Proteomes" id="UP000805649"/>
    </source>
</evidence>
<comment type="caution">
    <text evidence="1">The sequence shown here is derived from an EMBL/GenBank/DDBJ whole genome shotgun (WGS) entry which is preliminary data.</text>
</comment>
<feature type="non-terminal residue" evidence="1">
    <location>
        <position position="1"/>
    </location>
</feature>
<accession>A0ACC3ZCX4</accession>
<protein>
    <submittedName>
        <fullName evidence="1">Uncharacterized protein</fullName>
    </submittedName>
</protein>
<name>A0ACC3ZCX4_COLTU</name>
<dbReference type="EMBL" id="VUJX02000002">
    <property type="protein sequence ID" value="KAL0941929.1"/>
    <property type="molecule type" value="Genomic_DNA"/>
</dbReference>